<keyword evidence="1" id="KW-0540">Nuclease</keyword>
<dbReference type="EMBL" id="CP081303">
    <property type="protein sequence ID" value="QZE12856.1"/>
    <property type="molecule type" value="Genomic_DNA"/>
</dbReference>
<keyword evidence="2" id="KW-1185">Reference proteome</keyword>
<protein>
    <submittedName>
        <fullName evidence="1">Exonuclease SbcCD subunit D C-terminal domain-containing protein</fullName>
    </submittedName>
</protein>
<keyword evidence="1" id="KW-0378">Hydrolase</keyword>
<name>A0AC61NHR3_9BACT</name>
<sequence length="405" mass="47103">MKILHTSDWHIGHKLHQQERTEEHLHFFQWLMQVIESERVDLLVISGDIFDVGYPSNAMLQQYYDFILQLKESHCKRIIITGGNHDQISTLNAPKELLRQFKIDVVGGMPNSLDQEIFYIDNGEKEIAIIATPFLRDRDIRQSLPGESFEDKMKATEAGIVAHYRQAVDHVLQEKESSPFILAMGHLLVTGASTSESEREIHIGTLQGIDANLFPEEIDYFALGHIHRPQKIKSHSEVRYSGSPIPLSFSEHRDTKQVVLIDIDKDNKMSVTTKDVPKLRKWGRVKGTLEEVKETLSQHTKETSRKDWFEVQIVEPQYHPDIIVAYEQWLETERENEQYKVIKESLRFESNHSKRKEAQQYARDLSEMSVEEVFDSLLMDHHIEEREPLMQTLKELISNNPTLLD</sequence>
<organism evidence="1 2">
    <name type="scientific">Halosquirtibacter laminarini</name>
    <dbReference type="NCBI Taxonomy" id="3374600"/>
    <lineage>
        <taxon>Bacteria</taxon>
        <taxon>Pseudomonadati</taxon>
        <taxon>Bacteroidota</taxon>
        <taxon>Bacteroidia</taxon>
        <taxon>Marinilabiliales</taxon>
        <taxon>Prolixibacteraceae</taxon>
        <taxon>Halosquirtibacter</taxon>
    </lineage>
</organism>
<proteinExistence type="predicted"/>
<gene>
    <name evidence="1" type="ORF">K4L44_09675</name>
</gene>
<dbReference type="Proteomes" id="UP000826212">
    <property type="component" value="Chromosome"/>
</dbReference>
<evidence type="ECO:0000313" key="1">
    <source>
        <dbReference type="EMBL" id="QZE12856.1"/>
    </source>
</evidence>
<accession>A0AC61NHR3</accession>
<keyword evidence="1" id="KW-0269">Exonuclease</keyword>
<reference evidence="1" key="1">
    <citation type="submission" date="2021-08" db="EMBL/GenBank/DDBJ databases">
        <title>Novel anaerobic bacterium isolated from sea squirt in East Sea, Republic of Korea.</title>
        <authorList>
            <person name="Nguyen T.H."/>
            <person name="Li Z."/>
            <person name="Lee Y.-J."/>
            <person name="Ko J."/>
            <person name="Kim S.-G."/>
        </authorList>
    </citation>
    <scope>NUCLEOTIDE SEQUENCE</scope>
    <source>
        <strain evidence="1">KCTC 25031</strain>
    </source>
</reference>
<evidence type="ECO:0000313" key="2">
    <source>
        <dbReference type="Proteomes" id="UP000826212"/>
    </source>
</evidence>